<proteinExistence type="predicted"/>
<dbReference type="RefSeq" id="WP_131780755.1">
    <property type="nucleotide sequence ID" value="NZ_CAAAJA010000062.1"/>
</dbReference>
<dbReference type="EMBL" id="LNYH01000069">
    <property type="protein sequence ID" value="KTD24377.1"/>
    <property type="molecule type" value="Genomic_DNA"/>
</dbReference>
<comment type="caution">
    <text evidence="1">The sequence shown here is derived from an EMBL/GenBank/DDBJ whole genome shotgun (WGS) entry which is preliminary data.</text>
</comment>
<gene>
    <name evidence="1" type="ORF">Lisr_1311</name>
</gene>
<dbReference type="STRING" id="454.Lisr_1311"/>
<dbReference type="PATRIC" id="fig|454.4.peg.1417"/>
<keyword evidence="2" id="KW-1185">Reference proteome</keyword>
<accession>A0A0W0VWS7</accession>
<reference evidence="1 2" key="1">
    <citation type="submission" date="2015-11" db="EMBL/GenBank/DDBJ databases">
        <title>Genomic analysis of 38 Legionella species identifies large and diverse effector repertoires.</title>
        <authorList>
            <person name="Burstein D."/>
            <person name="Amaro F."/>
            <person name="Zusman T."/>
            <person name="Lifshitz Z."/>
            <person name="Cohen O."/>
            <person name="Gilbert J.A."/>
            <person name="Pupko T."/>
            <person name="Shuman H.A."/>
            <person name="Segal G."/>
        </authorList>
    </citation>
    <scope>NUCLEOTIDE SEQUENCE [LARGE SCALE GENOMIC DNA]</scope>
    <source>
        <strain evidence="1 2">Bercovier 4</strain>
    </source>
</reference>
<evidence type="ECO:0000313" key="1">
    <source>
        <dbReference type="EMBL" id="KTD24377.1"/>
    </source>
</evidence>
<name>A0A0W0VWS7_9GAMM</name>
<evidence type="ECO:0000313" key="2">
    <source>
        <dbReference type="Proteomes" id="UP000054761"/>
    </source>
</evidence>
<sequence length="310" mass="36275">MNSMIKYHLSEDEISNSFTHKWLEDLNNRTIQKLGKTPAKAKDELIVFIKKKNIKTSNPEKLAQLIITLWTRHKLAVDMIESPEFKKERRKLESNINRTKQLIEQINKTKQTCAIPYMLNLDLNISFDYDALTKANQEYIDYLELSLRQYFGRGTCSTGKDKIQELAIFTMFYIGEELLNLKKIGKPSPLFSFIKILLNIHDNSNTGILGEDKLSKYYKNYRAELRVCLETPFVSGKRLNTNYSITTYQDGWLVQIQNGNEKREYFVPCETHEGVVRLLNFIYRRNIPDHKITMGLFDIEILSEIINLTI</sequence>
<dbReference type="Proteomes" id="UP000054761">
    <property type="component" value="Unassembled WGS sequence"/>
</dbReference>
<protein>
    <submittedName>
        <fullName evidence="1">Uncharacterized protein</fullName>
    </submittedName>
</protein>
<dbReference type="AlphaFoldDB" id="A0A0W0VWS7"/>
<organism evidence="1 2">
    <name type="scientific">Legionella israelensis</name>
    <dbReference type="NCBI Taxonomy" id="454"/>
    <lineage>
        <taxon>Bacteria</taxon>
        <taxon>Pseudomonadati</taxon>
        <taxon>Pseudomonadota</taxon>
        <taxon>Gammaproteobacteria</taxon>
        <taxon>Legionellales</taxon>
        <taxon>Legionellaceae</taxon>
        <taxon>Legionella</taxon>
    </lineage>
</organism>